<reference evidence="1" key="1">
    <citation type="submission" date="2014-09" db="EMBL/GenBank/DDBJ databases">
        <authorList>
            <person name="Magalhaes I.L.F."/>
            <person name="Oliveira U."/>
            <person name="Santos F.R."/>
            <person name="Vidigal T.H.D.A."/>
            <person name="Brescovit A.D."/>
            <person name="Santos A.J."/>
        </authorList>
    </citation>
    <scope>NUCLEOTIDE SEQUENCE</scope>
    <source>
        <tissue evidence="1">Shoot tissue taken approximately 20 cm above the soil surface</tissue>
    </source>
</reference>
<accession>A0A0A8Y6I4</accession>
<sequence>MPKSPTQALMSSARRMLLGLRSQWMICGSQWL</sequence>
<reference evidence="1" key="2">
    <citation type="journal article" date="2015" name="Data Brief">
        <title>Shoot transcriptome of the giant reed, Arundo donax.</title>
        <authorList>
            <person name="Barrero R.A."/>
            <person name="Guerrero F.D."/>
            <person name="Moolhuijzen P."/>
            <person name="Goolsby J.A."/>
            <person name="Tidwell J."/>
            <person name="Bellgard S.E."/>
            <person name="Bellgard M.I."/>
        </authorList>
    </citation>
    <scope>NUCLEOTIDE SEQUENCE</scope>
    <source>
        <tissue evidence="1">Shoot tissue taken approximately 20 cm above the soil surface</tissue>
    </source>
</reference>
<organism evidence="1">
    <name type="scientific">Arundo donax</name>
    <name type="common">Giant reed</name>
    <name type="synonym">Donax arundinaceus</name>
    <dbReference type="NCBI Taxonomy" id="35708"/>
    <lineage>
        <taxon>Eukaryota</taxon>
        <taxon>Viridiplantae</taxon>
        <taxon>Streptophyta</taxon>
        <taxon>Embryophyta</taxon>
        <taxon>Tracheophyta</taxon>
        <taxon>Spermatophyta</taxon>
        <taxon>Magnoliopsida</taxon>
        <taxon>Liliopsida</taxon>
        <taxon>Poales</taxon>
        <taxon>Poaceae</taxon>
        <taxon>PACMAD clade</taxon>
        <taxon>Arundinoideae</taxon>
        <taxon>Arundineae</taxon>
        <taxon>Arundo</taxon>
    </lineage>
</organism>
<proteinExistence type="predicted"/>
<name>A0A0A8Y6I4_ARUDO</name>
<evidence type="ECO:0000313" key="1">
    <source>
        <dbReference type="EMBL" id="JAD20675.1"/>
    </source>
</evidence>
<dbReference type="AlphaFoldDB" id="A0A0A8Y6I4"/>
<dbReference type="EMBL" id="GBRH01277220">
    <property type="protein sequence ID" value="JAD20675.1"/>
    <property type="molecule type" value="Transcribed_RNA"/>
</dbReference>
<protein>
    <submittedName>
        <fullName evidence="1">Uncharacterized protein</fullName>
    </submittedName>
</protein>
<dbReference type="AntiFam" id="ANF00109">
    <property type="entry name" value="Shadow ORF (opposite afsK)"/>
</dbReference>